<feature type="compositionally biased region" description="Pro residues" evidence="3">
    <location>
        <begin position="429"/>
        <end position="440"/>
    </location>
</feature>
<proteinExistence type="predicted"/>
<dbReference type="Proteomes" id="UP000292957">
    <property type="component" value="Unassembled WGS sequence"/>
</dbReference>
<feature type="compositionally biased region" description="Polar residues" evidence="3">
    <location>
        <begin position="630"/>
        <end position="650"/>
    </location>
</feature>
<name>A0A4Q9MF17_9APHY</name>
<dbReference type="OrthoDB" id="20729at2759"/>
<feature type="compositionally biased region" description="Low complexity" evidence="3">
    <location>
        <begin position="790"/>
        <end position="802"/>
    </location>
</feature>
<organism evidence="5">
    <name type="scientific">Dichomitus squalens</name>
    <dbReference type="NCBI Taxonomy" id="114155"/>
    <lineage>
        <taxon>Eukaryota</taxon>
        <taxon>Fungi</taxon>
        <taxon>Dikarya</taxon>
        <taxon>Basidiomycota</taxon>
        <taxon>Agaricomycotina</taxon>
        <taxon>Agaricomycetes</taxon>
        <taxon>Polyporales</taxon>
        <taxon>Polyporaceae</taxon>
        <taxon>Dichomitus</taxon>
    </lineage>
</organism>
<keyword evidence="2" id="KW-0539">Nucleus</keyword>
<feature type="domain" description="ELYS-like" evidence="4">
    <location>
        <begin position="46"/>
        <end position="255"/>
    </location>
</feature>
<dbReference type="GO" id="GO:0005634">
    <property type="term" value="C:nucleus"/>
    <property type="evidence" value="ECO:0007669"/>
    <property type="project" value="UniProtKB-SubCell"/>
</dbReference>
<evidence type="ECO:0000256" key="2">
    <source>
        <dbReference type="ARBA" id="ARBA00023242"/>
    </source>
</evidence>
<dbReference type="InterPro" id="IPR025151">
    <property type="entry name" value="ELYS_dom"/>
</dbReference>
<evidence type="ECO:0000256" key="3">
    <source>
        <dbReference type="SAM" id="MobiDB-lite"/>
    </source>
</evidence>
<protein>
    <submittedName>
        <fullName evidence="5">Nuclear pore complex assembly-domain-containing protein</fullName>
    </submittedName>
</protein>
<dbReference type="AlphaFoldDB" id="A0A4Q9MF17"/>
<evidence type="ECO:0000256" key="1">
    <source>
        <dbReference type="ARBA" id="ARBA00004123"/>
    </source>
</evidence>
<feature type="region of interest" description="Disordered" evidence="3">
    <location>
        <begin position="581"/>
        <end position="840"/>
    </location>
</feature>
<dbReference type="EMBL" id="ML143453">
    <property type="protein sequence ID" value="TBU25935.1"/>
    <property type="molecule type" value="Genomic_DNA"/>
</dbReference>
<reference evidence="5" key="1">
    <citation type="submission" date="2019-01" db="EMBL/GenBank/DDBJ databases">
        <title>Draft genome sequences of three monokaryotic isolates of the white-rot basidiomycete fungus Dichomitus squalens.</title>
        <authorList>
            <consortium name="DOE Joint Genome Institute"/>
            <person name="Lopez S.C."/>
            <person name="Andreopoulos B."/>
            <person name="Pangilinan J."/>
            <person name="Lipzen A."/>
            <person name="Riley R."/>
            <person name="Ahrendt S."/>
            <person name="Ng V."/>
            <person name="Barry K."/>
            <person name="Daum C."/>
            <person name="Grigoriev I.V."/>
            <person name="Hilden K.S."/>
            <person name="Makela M.R."/>
            <person name="de Vries R.P."/>
        </authorList>
    </citation>
    <scope>NUCLEOTIDE SEQUENCE [LARGE SCALE GENOMIC DNA]</scope>
    <source>
        <strain evidence="5">OM18370.1</strain>
    </source>
</reference>
<dbReference type="Pfam" id="PF13934">
    <property type="entry name" value="ELYS"/>
    <property type="match status" value="1"/>
</dbReference>
<accession>A0A4Q9MF17</accession>
<gene>
    <name evidence="5" type="ORF">BD311DRAFT_790096</name>
</gene>
<sequence length="840" mass="90532">MDLDISMSMEEDNYALYFDMDDEHFAWRDPRPQEIEMRRAHMSDVLIFDILLTSGGIRHPETLYPPRSPDGLRRLLEAISHSQFDALKKDCLVYFLLKWHQDGRESDFSKVKAILPQFTALSDAYWHLDSGIHIQKAVSILSDARLNRDYTSKVIEALSLSEDSHALIRRYIRTAKPLLTEPDDIDAYTIALAESSLLEAWSYQRSFSEASDTRERLIRKILDWCLTPPRKTPLTHLVAFPFSGYEQDLVHGYALDPPSHLPVSSIPIIQDLVCVRLVQSGQHAAAIKLDRQFSSVPRGGDKGQKAAHERRQMMDELMATMPAAERNLLELELEQFAQGRGISGDKGKGTSKGGKTAELSASMSWEHIAPSPSASVIKTTVMPPTPPIPQRSNAPRFGGPAPIAPAVEEVFPSISRMGPPITAGTSSFPPAPQMPKPPSAPLTFGGITIQPSASAASTITNGWLSKASAPNGSAIPSIFGSGKSLFDTAGSANAAPNAFYQPPPAALTSAKRPNLFASLSRPTPVSVFSELGNTSISGKSKPAKGRMSVGGADAEASANLSVSSIRGPHDADISMLSELSDGESDDARGVGGNPDESASVARHLEDSADMDVSGEFSVSVFRHSRDEEAGSSSRKIATNSGARLARTQTEAMLPPGAFLPEDDGEGEGYGEKEQERSASTGRGKVKRMRATVNARGAARDPPPEPEPAYEPEPEPVRTRTSTRSRRSVKDQNLGRSIPGGLMDESDAQEEDEEEDDIAPLPAPTPARRTTRRTRSSDVASAAPVTRRSSRLSAAGGSVGSSSPEPMSPVRSGRRKSTRAGAQPPLLKTPSAGAKTRKRKA</sequence>
<evidence type="ECO:0000313" key="5">
    <source>
        <dbReference type="EMBL" id="TBU25935.1"/>
    </source>
</evidence>
<comment type="subcellular location">
    <subcellularLocation>
        <location evidence="1">Nucleus</location>
    </subcellularLocation>
</comment>
<feature type="region of interest" description="Disordered" evidence="3">
    <location>
        <begin position="423"/>
        <end position="447"/>
    </location>
</feature>
<feature type="compositionally biased region" description="Acidic residues" evidence="3">
    <location>
        <begin position="743"/>
        <end position="757"/>
    </location>
</feature>
<evidence type="ECO:0000259" key="4">
    <source>
        <dbReference type="Pfam" id="PF13934"/>
    </source>
</evidence>